<comment type="caution">
    <text evidence="2">The sequence shown here is derived from an EMBL/GenBank/DDBJ whole genome shotgun (WGS) entry which is preliminary data.</text>
</comment>
<keyword evidence="1" id="KW-1133">Transmembrane helix</keyword>
<feature type="transmembrane region" description="Helical" evidence="1">
    <location>
        <begin position="165"/>
        <end position="180"/>
    </location>
</feature>
<dbReference type="AlphaFoldDB" id="A0A0S4R742"/>
<reference evidence="2 3" key="1">
    <citation type="submission" date="2015-11" db="EMBL/GenBank/DDBJ databases">
        <authorList>
            <consortium name="Pathogen Informatics"/>
        </authorList>
    </citation>
    <scope>NUCLEOTIDE SEQUENCE [LARGE SCALE GENOMIC DNA]</scope>
    <source>
        <strain evidence="2 3">006A-0059</strain>
    </source>
</reference>
<keyword evidence="1" id="KW-0472">Membrane</keyword>
<dbReference type="RefSeq" id="WP_059434890.1">
    <property type="nucleotide sequence ID" value="NZ_FAVB01000001.1"/>
</dbReference>
<evidence type="ECO:0000313" key="3">
    <source>
        <dbReference type="Proteomes" id="UP000052237"/>
    </source>
</evidence>
<sequence length="224" mass="26228">MIKKEFYKFKEAFFVFVVLIAAFLWYIFFELRDAVLDEGNLKVNLIFLLQKGFSFYHLGDINLLFSVVISCFVFGRERQNERLRLSLFFPNKVFKNIAYIVLYPLIFILGVYAGEILILNVFLSHIYVSEILSVINFWLLLNFLFGIVFYLLAGAIIITPLKKNATLNLGVFFGIIYLYFELNPDIYELQSFHSNDLGMVYFLIFFMYALSALVLSFDAYRKGL</sequence>
<keyword evidence="3" id="KW-1185">Reference proteome</keyword>
<feature type="transmembrane region" description="Helical" evidence="1">
    <location>
        <begin position="55"/>
        <end position="75"/>
    </location>
</feature>
<accession>A0A0S4R742</accession>
<gene>
    <name evidence="2" type="ORF">ERS686654_00204</name>
</gene>
<feature type="transmembrane region" description="Helical" evidence="1">
    <location>
        <begin position="12"/>
        <end position="29"/>
    </location>
</feature>
<dbReference type="Proteomes" id="UP000052237">
    <property type="component" value="Unassembled WGS sequence"/>
</dbReference>
<evidence type="ECO:0000313" key="2">
    <source>
        <dbReference type="EMBL" id="CUU69963.1"/>
    </source>
</evidence>
<protein>
    <recommendedName>
        <fullName evidence="4">ABC-2 family transporter protein</fullName>
    </recommendedName>
</protein>
<organism evidence="2 3">
    <name type="scientific">Campylobacter hyointestinalis subsp. hyointestinalis</name>
    <dbReference type="NCBI Taxonomy" id="91352"/>
    <lineage>
        <taxon>Bacteria</taxon>
        <taxon>Pseudomonadati</taxon>
        <taxon>Campylobacterota</taxon>
        <taxon>Epsilonproteobacteria</taxon>
        <taxon>Campylobacterales</taxon>
        <taxon>Campylobacteraceae</taxon>
        <taxon>Campylobacter</taxon>
    </lineage>
</organism>
<keyword evidence="1" id="KW-0812">Transmembrane</keyword>
<feature type="transmembrane region" description="Helical" evidence="1">
    <location>
        <begin position="135"/>
        <end position="158"/>
    </location>
</feature>
<dbReference type="EMBL" id="FAVB01000001">
    <property type="protein sequence ID" value="CUU69963.1"/>
    <property type="molecule type" value="Genomic_DNA"/>
</dbReference>
<name>A0A0S4R742_CAMHY</name>
<evidence type="ECO:0000256" key="1">
    <source>
        <dbReference type="SAM" id="Phobius"/>
    </source>
</evidence>
<feature type="transmembrane region" description="Helical" evidence="1">
    <location>
        <begin position="96"/>
        <end position="123"/>
    </location>
</feature>
<proteinExistence type="predicted"/>
<feature type="transmembrane region" description="Helical" evidence="1">
    <location>
        <begin position="200"/>
        <end position="220"/>
    </location>
</feature>
<evidence type="ECO:0008006" key="4">
    <source>
        <dbReference type="Google" id="ProtNLM"/>
    </source>
</evidence>